<reference evidence="2 3" key="1">
    <citation type="submission" date="2018-11" db="EMBL/GenBank/DDBJ databases">
        <authorList>
            <consortium name="Pathogen Informatics"/>
        </authorList>
    </citation>
    <scope>NUCLEOTIDE SEQUENCE [LARGE SCALE GENOMIC DNA]</scope>
    <source>
        <strain>Denwood</strain>
        <strain evidence="3">Zambia</strain>
    </source>
</reference>
<dbReference type="AlphaFoldDB" id="A0A183PI36"/>
<gene>
    <name evidence="2" type="ORF">SMTD_LOCUS14022</name>
</gene>
<name>A0A183PI36_9TREM</name>
<feature type="region of interest" description="Disordered" evidence="1">
    <location>
        <begin position="22"/>
        <end position="60"/>
    </location>
</feature>
<dbReference type="Proteomes" id="UP000269396">
    <property type="component" value="Unassembled WGS sequence"/>
</dbReference>
<dbReference type="EMBL" id="UZAL01034171">
    <property type="protein sequence ID" value="VDP64803.1"/>
    <property type="molecule type" value="Genomic_DNA"/>
</dbReference>
<sequence length="75" mass="8945">MDMKLILVRKDNVRRFRDYLKHGIEPMRPRKRNGSKQSKQSQQHLRGLQGRHSVRSHSLKLPYEKQNLLASNHCI</sequence>
<accession>A0A183PI36</accession>
<feature type="compositionally biased region" description="Polar residues" evidence="1">
    <location>
        <begin position="35"/>
        <end position="44"/>
    </location>
</feature>
<organism evidence="2 3">
    <name type="scientific">Schistosoma mattheei</name>
    <dbReference type="NCBI Taxonomy" id="31246"/>
    <lineage>
        <taxon>Eukaryota</taxon>
        <taxon>Metazoa</taxon>
        <taxon>Spiralia</taxon>
        <taxon>Lophotrochozoa</taxon>
        <taxon>Platyhelminthes</taxon>
        <taxon>Trematoda</taxon>
        <taxon>Digenea</taxon>
        <taxon>Strigeidida</taxon>
        <taxon>Schistosomatoidea</taxon>
        <taxon>Schistosomatidae</taxon>
        <taxon>Schistosoma</taxon>
    </lineage>
</organism>
<evidence type="ECO:0000256" key="1">
    <source>
        <dbReference type="SAM" id="MobiDB-lite"/>
    </source>
</evidence>
<evidence type="ECO:0000313" key="3">
    <source>
        <dbReference type="Proteomes" id="UP000269396"/>
    </source>
</evidence>
<protein>
    <submittedName>
        <fullName evidence="2">Uncharacterized protein</fullName>
    </submittedName>
</protein>
<keyword evidence="3" id="KW-1185">Reference proteome</keyword>
<proteinExistence type="predicted"/>
<evidence type="ECO:0000313" key="2">
    <source>
        <dbReference type="EMBL" id="VDP64803.1"/>
    </source>
</evidence>